<keyword evidence="7 9" id="KW-0234">DNA repair</keyword>
<evidence type="ECO:0000256" key="2">
    <source>
        <dbReference type="ARBA" id="ARBA00022705"/>
    </source>
</evidence>
<dbReference type="AlphaFoldDB" id="A0A4Y7RXJ2"/>
<dbReference type="GO" id="GO:0005737">
    <property type="term" value="C:cytoplasm"/>
    <property type="evidence" value="ECO:0007669"/>
    <property type="project" value="UniProtKB-SubCell"/>
</dbReference>
<dbReference type="EMBL" id="QFFZ01000001">
    <property type="protein sequence ID" value="TEB13715.1"/>
    <property type="molecule type" value="Genomic_DNA"/>
</dbReference>
<evidence type="ECO:0000313" key="12">
    <source>
        <dbReference type="EMBL" id="TEB13715.1"/>
    </source>
</evidence>
<dbReference type="Pfam" id="PF13476">
    <property type="entry name" value="AAA_23"/>
    <property type="match status" value="1"/>
</dbReference>
<comment type="caution">
    <text evidence="12">The sequence shown here is derived from an EMBL/GenBank/DDBJ whole genome shotgun (WGS) entry which is preliminary data.</text>
</comment>
<comment type="function">
    <text evidence="9 10">The RecF protein is involved in DNA metabolism; it is required for DNA replication and normal SOS inducibility. RecF binds preferentially to single-stranded, linear DNA. It also seems to bind ATP.</text>
</comment>
<evidence type="ECO:0000259" key="11">
    <source>
        <dbReference type="Pfam" id="PF13476"/>
    </source>
</evidence>
<dbReference type="Gene3D" id="1.20.1050.90">
    <property type="entry name" value="RecF/RecN/SMC, N-terminal domain"/>
    <property type="match status" value="1"/>
</dbReference>
<dbReference type="InterPro" id="IPR027417">
    <property type="entry name" value="P-loop_NTPase"/>
</dbReference>
<feature type="binding site" evidence="9">
    <location>
        <begin position="30"/>
        <end position="37"/>
    </location>
    <ligand>
        <name>ATP</name>
        <dbReference type="ChEBI" id="CHEBI:30616"/>
    </ligand>
</feature>
<dbReference type="PANTHER" id="PTHR32182:SF0">
    <property type="entry name" value="DNA REPLICATION AND REPAIR PROTEIN RECF"/>
    <property type="match status" value="1"/>
</dbReference>
<feature type="domain" description="Rad50/SbcC-type AAA" evidence="11">
    <location>
        <begin position="5"/>
        <end position="155"/>
    </location>
</feature>
<evidence type="ECO:0000256" key="5">
    <source>
        <dbReference type="ARBA" id="ARBA00022840"/>
    </source>
</evidence>
<evidence type="ECO:0000313" key="13">
    <source>
        <dbReference type="Proteomes" id="UP000297597"/>
    </source>
</evidence>
<accession>A0A4Y7RXJ2</accession>
<keyword evidence="1 9" id="KW-0963">Cytoplasm</keyword>
<gene>
    <name evidence="12" type="primary">recF_1</name>
    <name evidence="9" type="synonym">recF</name>
    <name evidence="12" type="ORF">Pmgp_00118</name>
</gene>
<name>A0A4Y7RXJ2_9FIRM</name>
<evidence type="ECO:0000256" key="4">
    <source>
        <dbReference type="ARBA" id="ARBA00022763"/>
    </source>
</evidence>
<proteinExistence type="inferred from homology"/>
<dbReference type="GO" id="GO:0005524">
    <property type="term" value="F:ATP binding"/>
    <property type="evidence" value="ECO:0007669"/>
    <property type="project" value="UniProtKB-UniRule"/>
</dbReference>
<protein>
    <recommendedName>
        <fullName evidence="9 10">DNA replication and repair protein RecF</fullName>
    </recommendedName>
</protein>
<keyword evidence="3 9" id="KW-0547">Nucleotide-binding</keyword>
<sequence>MYLRRLSLTNFRNYEQMDLEPDQFLNVIYGPNAQGKTNILESVYFTCTGKSFRTQREIEIIRWESGFSCVNSLLETHSRQLEIRILLKPGKKIIEVNGVQTHGQPLGWPGVVLFTPDDLVMIKGSPQERRRFLDLEIGPFNPQYSHNLSLYNRVLSQRNNLLREIKEKRIKTDALDVWNEQLCRYGAKLLFMRLELLKALSPYFNSIHSDITGGKEKLELRYLSTLKLGGTAVEEDIYEQFIRELAVVKNEEISRAQSLIGPHRDDLSVLINGVDARTYGSQGQQRTVVLSIKISLIMNWYREMNEYPVLLLDDVLFELDHSRQEELFKRIKGVVQTFVTSTGRNKQEFENIFAGRYFGVKSGKIITF</sequence>
<comment type="similarity">
    <text evidence="9 10">Belongs to the RecF family.</text>
</comment>
<evidence type="ECO:0000256" key="9">
    <source>
        <dbReference type="HAMAP-Rule" id="MF_00365"/>
    </source>
</evidence>
<dbReference type="InterPro" id="IPR001238">
    <property type="entry name" value="DNA-binding_RecF"/>
</dbReference>
<evidence type="ECO:0000256" key="8">
    <source>
        <dbReference type="ARBA" id="ARBA00023236"/>
    </source>
</evidence>
<dbReference type="NCBIfam" id="TIGR00611">
    <property type="entry name" value="recf"/>
    <property type="match status" value="1"/>
</dbReference>
<dbReference type="GO" id="GO:0006302">
    <property type="term" value="P:double-strand break repair"/>
    <property type="evidence" value="ECO:0007669"/>
    <property type="project" value="InterPro"/>
</dbReference>
<dbReference type="Gene3D" id="3.40.50.300">
    <property type="entry name" value="P-loop containing nucleotide triphosphate hydrolases"/>
    <property type="match status" value="1"/>
</dbReference>
<dbReference type="GO" id="GO:0009432">
    <property type="term" value="P:SOS response"/>
    <property type="evidence" value="ECO:0007669"/>
    <property type="project" value="UniProtKB-UniRule"/>
</dbReference>
<keyword evidence="5 9" id="KW-0067">ATP-binding</keyword>
<evidence type="ECO:0000256" key="1">
    <source>
        <dbReference type="ARBA" id="ARBA00022490"/>
    </source>
</evidence>
<dbReference type="InterPro" id="IPR042174">
    <property type="entry name" value="RecF_2"/>
</dbReference>
<keyword evidence="8 9" id="KW-0742">SOS response</keyword>
<dbReference type="SUPFAM" id="SSF52540">
    <property type="entry name" value="P-loop containing nucleoside triphosphate hydrolases"/>
    <property type="match status" value="1"/>
</dbReference>
<dbReference type="Proteomes" id="UP000297597">
    <property type="component" value="Unassembled WGS sequence"/>
</dbReference>
<dbReference type="PROSITE" id="PS00618">
    <property type="entry name" value="RECF_2"/>
    <property type="match status" value="1"/>
</dbReference>
<evidence type="ECO:0000256" key="6">
    <source>
        <dbReference type="ARBA" id="ARBA00023125"/>
    </source>
</evidence>
<keyword evidence="13" id="KW-1185">Reference proteome</keyword>
<dbReference type="PANTHER" id="PTHR32182">
    <property type="entry name" value="DNA REPLICATION AND REPAIR PROTEIN RECF"/>
    <property type="match status" value="1"/>
</dbReference>
<dbReference type="InterPro" id="IPR018078">
    <property type="entry name" value="DNA-binding_RecF_CS"/>
</dbReference>
<reference evidence="12 13" key="1">
    <citation type="journal article" date="2018" name="Environ. Microbiol.">
        <title>Novel energy conservation strategies and behaviour of Pelotomaculum schinkii driving syntrophic propionate catabolism.</title>
        <authorList>
            <person name="Hidalgo-Ahumada C.A.P."/>
            <person name="Nobu M.K."/>
            <person name="Narihiro T."/>
            <person name="Tamaki H."/>
            <person name="Liu W.T."/>
            <person name="Kamagata Y."/>
            <person name="Stams A.J.M."/>
            <person name="Imachi H."/>
            <person name="Sousa D.Z."/>
        </authorList>
    </citation>
    <scope>NUCLEOTIDE SEQUENCE [LARGE SCALE GENOMIC DNA]</scope>
    <source>
        <strain evidence="12 13">MGP</strain>
    </source>
</reference>
<keyword evidence="4 9" id="KW-0227">DNA damage</keyword>
<evidence type="ECO:0000256" key="3">
    <source>
        <dbReference type="ARBA" id="ARBA00022741"/>
    </source>
</evidence>
<comment type="subcellular location">
    <subcellularLocation>
        <location evidence="9 10">Cytoplasm</location>
    </subcellularLocation>
</comment>
<organism evidence="12 13">
    <name type="scientific">Pelotomaculum propionicicum</name>
    <dbReference type="NCBI Taxonomy" id="258475"/>
    <lineage>
        <taxon>Bacteria</taxon>
        <taxon>Bacillati</taxon>
        <taxon>Bacillota</taxon>
        <taxon>Clostridia</taxon>
        <taxon>Eubacteriales</taxon>
        <taxon>Desulfotomaculaceae</taxon>
        <taxon>Pelotomaculum</taxon>
    </lineage>
</organism>
<dbReference type="RefSeq" id="WP_192902704.1">
    <property type="nucleotide sequence ID" value="NZ_QFFZ01000001.1"/>
</dbReference>
<evidence type="ECO:0000256" key="10">
    <source>
        <dbReference type="RuleBase" id="RU000578"/>
    </source>
</evidence>
<keyword evidence="6 9" id="KW-0238">DNA-binding</keyword>
<evidence type="ECO:0000256" key="7">
    <source>
        <dbReference type="ARBA" id="ARBA00023204"/>
    </source>
</evidence>
<dbReference type="GO" id="GO:0000731">
    <property type="term" value="P:DNA synthesis involved in DNA repair"/>
    <property type="evidence" value="ECO:0007669"/>
    <property type="project" value="TreeGrafter"/>
</dbReference>
<dbReference type="InterPro" id="IPR038729">
    <property type="entry name" value="Rad50/SbcC_AAA"/>
</dbReference>
<dbReference type="HAMAP" id="MF_00365">
    <property type="entry name" value="RecF"/>
    <property type="match status" value="1"/>
</dbReference>
<dbReference type="GO" id="GO:0016887">
    <property type="term" value="F:ATP hydrolysis activity"/>
    <property type="evidence" value="ECO:0007669"/>
    <property type="project" value="InterPro"/>
</dbReference>
<dbReference type="GO" id="GO:0006260">
    <property type="term" value="P:DNA replication"/>
    <property type="evidence" value="ECO:0007669"/>
    <property type="project" value="UniProtKB-UniRule"/>
</dbReference>
<keyword evidence="2 9" id="KW-0235">DNA replication</keyword>
<dbReference type="GO" id="GO:0003697">
    <property type="term" value="F:single-stranded DNA binding"/>
    <property type="evidence" value="ECO:0007669"/>
    <property type="project" value="UniProtKB-UniRule"/>
</dbReference>